<accession>A0AAD4I6V2</accession>
<dbReference type="EMBL" id="JAHCVI010000001">
    <property type="protein sequence ID" value="KAG7294588.1"/>
    <property type="molecule type" value="Genomic_DNA"/>
</dbReference>
<evidence type="ECO:0000256" key="1">
    <source>
        <dbReference type="ARBA" id="ARBA00004141"/>
    </source>
</evidence>
<sequence length="300" mass="32732">MADDSNVVWVYNPSFALAVLGSVLYGIVFLWIFYLTVIKYRAWYFTCVVIGAAIEVAGYAIRCYSIKRPTEVGPFAATLSLVVLAPVFVAAGNYLLIGRLIRAVLDAARTGHKVFGVHGRLITRVFVLCDVISFLVQCSGSGVGSSSEWAGPTADIGVKILIGGLALQAVAFGFFMAIFGRFHYLAKRKGLVAADAPVGWEKVVTAVYVSSILILVRCIYRVAEFAEGIEGYAFTHEWMFWIFEAVPMLVAIGVFCVWHPSACLGRDGAKARIRGKAAEMVDSEEGVTEMQSSRSSRSRR</sequence>
<keyword evidence="7" id="KW-1185">Reference proteome</keyword>
<keyword evidence="2 5" id="KW-0812">Transmembrane</keyword>
<dbReference type="Pfam" id="PF04479">
    <property type="entry name" value="RTA1"/>
    <property type="match status" value="1"/>
</dbReference>
<dbReference type="AlphaFoldDB" id="A0AAD4I6V2"/>
<protein>
    <submittedName>
        <fullName evidence="6">Uncharacterized protein</fullName>
    </submittedName>
</protein>
<dbReference type="Proteomes" id="UP001197093">
    <property type="component" value="Unassembled WGS sequence"/>
</dbReference>
<feature type="transmembrane region" description="Helical" evidence="5">
    <location>
        <begin position="73"/>
        <end position="96"/>
    </location>
</feature>
<name>A0AAD4I6V2_9PEZI</name>
<dbReference type="PANTHER" id="PTHR31465:SF32">
    <property type="entry name" value="DOMAIN PROTEIN, PUTATIVE-RELATED"/>
    <property type="match status" value="1"/>
</dbReference>
<dbReference type="InterPro" id="IPR007568">
    <property type="entry name" value="RTA1"/>
</dbReference>
<keyword evidence="3 5" id="KW-1133">Transmembrane helix</keyword>
<feature type="transmembrane region" description="Helical" evidence="5">
    <location>
        <begin position="156"/>
        <end position="182"/>
    </location>
</feature>
<evidence type="ECO:0000256" key="3">
    <source>
        <dbReference type="ARBA" id="ARBA00022989"/>
    </source>
</evidence>
<comment type="subcellular location">
    <subcellularLocation>
        <location evidence="1">Membrane</location>
        <topology evidence="1">Multi-pass membrane protein</topology>
    </subcellularLocation>
</comment>
<feature type="transmembrane region" description="Helical" evidence="5">
    <location>
        <begin position="203"/>
        <end position="223"/>
    </location>
</feature>
<feature type="transmembrane region" description="Helical" evidence="5">
    <location>
        <begin position="238"/>
        <end position="258"/>
    </location>
</feature>
<gene>
    <name evidence="6" type="ORF">NEMBOFW57_004664</name>
</gene>
<evidence type="ECO:0000256" key="5">
    <source>
        <dbReference type="SAM" id="Phobius"/>
    </source>
</evidence>
<evidence type="ECO:0000256" key="4">
    <source>
        <dbReference type="ARBA" id="ARBA00023136"/>
    </source>
</evidence>
<feature type="transmembrane region" description="Helical" evidence="5">
    <location>
        <begin position="15"/>
        <end position="35"/>
    </location>
</feature>
<comment type="caution">
    <text evidence="6">The sequence shown here is derived from an EMBL/GenBank/DDBJ whole genome shotgun (WGS) entry which is preliminary data.</text>
</comment>
<reference evidence="6" key="1">
    <citation type="submission" date="2023-02" db="EMBL/GenBank/DDBJ databases">
        <authorList>
            <person name="Palmer J.M."/>
        </authorList>
    </citation>
    <scope>NUCLEOTIDE SEQUENCE</scope>
    <source>
        <strain evidence="6">FW57</strain>
    </source>
</reference>
<dbReference type="PANTHER" id="PTHR31465">
    <property type="entry name" value="PROTEIN RTA1-RELATED"/>
    <property type="match status" value="1"/>
</dbReference>
<evidence type="ECO:0000313" key="6">
    <source>
        <dbReference type="EMBL" id="KAG7294588.1"/>
    </source>
</evidence>
<feature type="transmembrane region" description="Helical" evidence="5">
    <location>
        <begin position="117"/>
        <end position="136"/>
    </location>
</feature>
<dbReference type="GO" id="GO:0016020">
    <property type="term" value="C:membrane"/>
    <property type="evidence" value="ECO:0007669"/>
    <property type="project" value="UniProtKB-SubCell"/>
</dbReference>
<proteinExistence type="predicted"/>
<feature type="transmembrane region" description="Helical" evidence="5">
    <location>
        <begin position="42"/>
        <end position="61"/>
    </location>
</feature>
<keyword evidence="4 5" id="KW-0472">Membrane</keyword>
<organism evidence="6 7">
    <name type="scientific">Staphylotrichum longicolle</name>
    <dbReference type="NCBI Taxonomy" id="669026"/>
    <lineage>
        <taxon>Eukaryota</taxon>
        <taxon>Fungi</taxon>
        <taxon>Dikarya</taxon>
        <taxon>Ascomycota</taxon>
        <taxon>Pezizomycotina</taxon>
        <taxon>Sordariomycetes</taxon>
        <taxon>Sordariomycetidae</taxon>
        <taxon>Sordariales</taxon>
        <taxon>Chaetomiaceae</taxon>
        <taxon>Staphylotrichum</taxon>
    </lineage>
</organism>
<evidence type="ECO:0000256" key="2">
    <source>
        <dbReference type="ARBA" id="ARBA00022692"/>
    </source>
</evidence>
<evidence type="ECO:0000313" key="7">
    <source>
        <dbReference type="Proteomes" id="UP001197093"/>
    </source>
</evidence>